<keyword evidence="1" id="KW-0472">Membrane</keyword>
<dbReference type="EMBL" id="QJTK01000025">
    <property type="protein sequence ID" value="PYF06579.1"/>
    <property type="molecule type" value="Genomic_DNA"/>
</dbReference>
<evidence type="ECO:0000256" key="1">
    <source>
        <dbReference type="SAM" id="Phobius"/>
    </source>
</evidence>
<feature type="transmembrane region" description="Helical" evidence="1">
    <location>
        <begin position="34"/>
        <end position="54"/>
    </location>
</feature>
<gene>
    <name evidence="2" type="ORF">C8J30_12515</name>
</gene>
<protein>
    <recommendedName>
        <fullName evidence="4">SPW repeat-containing protein</fullName>
    </recommendedName>
</protein>
<sequence length="56" mass="5770">MTEDTSRLVLTWATIAAMAIGAVAHWIFPGLGAGWVEGLAMLSVFLTGGVPAAIRA</sequence>
<keyword evidence="3" id="KW-1185">Reference proteome</keyword>
<organism evidence="2 3">
    <name type="scientific">Rhodobacter viridis</name>
    <dbReference type="NCBI Taxonomy" id="1054202"/>
    <lineage>
        <taxon>Bacteria</taxon>
        <taxon>Pseudomonadati</taxon>
        <taxon>Pseudomonadota</taxon>
        <taxon>Alphaproteobacteria</taxon>
        <taxon>Rhodobacterales</taxon>
        <taxon>Rhodobacter group</taxon>
        <taxon>Rhodobacter</taxon>
    </lineage>
</organism>
<evidence type="ECO:0000313" key="3">
    <source>
        <dbReference type="Proteomes" id="UP000247727"/>
    </source>
</evidence>
<feature type="transmembrane region" description="Helical" evidence="1">
    <location>
        <begin position="7"/>
        <end position="28"/>
    </location>
</feature>
<keyword evidence="1" id="KW-1133">Transmembrane helix</keyword>
<name>A0A318U3W3_9RHOB</name>
<comment type="caution">
    <text evidence="2">The sequence shown here is derived from an EMBL/GenBank/DDBJ whole genome shotgun (WGS) entry which is preliminary data.</text>
</comment>
<evidence type="ECO:0008006" key="4">
    <source>
        <dbReference type="Google" id="ProtNLM"/>
    </source>
</evidence>
<keyword evidence="1" id="KW-0812">Transmembrane</keyword>
<proteinExistence type="predicted"/>
<dbReference type="AlphaFoldDB" id="A0A318U3W3"/>
<evidence type="ECO:0000313" key="2">
    <source>
        <dbReference type="EMBL" id="PYF06579.1"/>
    </source>
</evidence>
<dbReference type="Proteomes" id="UP000247727">
    <property type="component" value="Unassembled WGS sequence"/>
</dbReference>
<feature type="non-terminal residue" evidence="2">
    <location>
        <position position="56"/>
    </location>
</feature>
<reference evidence="2 3" key="1">
    <citation type="submission" date="2018-06" db="EMBL/GenBank/DDBJ databases">
        <title>Genomic Encyclopedia of Type Strains, Phase III (KMG-III): the genomes of soil and plant-associated and newly described type strains.</title>
        <authorList>
            <person name="Whitman W."/>
        </authorList>
    </citation>
    <scope>NUCLEOTIDE SEQUENCE [LARGE SCALE GENOMIC DNA]</scope>
    <source>
        <strain evidence="2 3">JA737</strain>
    </source>
</reference>
<accession>A0A318U3W3</accession>